<dbReference type="InterPro" id="IPR009057">
    <property type="entry name" value="Homeodomain-like_sf"/>
</dbReference>
<dbReference type="Gene3D" id="2.60.120.10">
    <property type="entry name" value="Jelly Rolls"/>
    <property type="match status" value="1"/>
</dbReference>
<dbReference type="InterPro" id="IPR003313">
    <property type="entry name" value="AraC-bd"/>
</dbReference>
<dbReference type="InterPro" id="IPR018060">
    <property type="entry name" value="HTH_AraC"/>
</dbReference>
<gene>
    <name evidence="6" type="ORF">H5P30_16835</name>
</gene>
<comment type="caution">
    <text evidence="6">The sequence shown here is derived from an EMBL/GenBank/DDBJ whole genome shotgun (WGS) entry which is preliminary data.</text>
</comment>
<dbReference type="SUPFAM" id="SSF46689">
    <property type="entry name" value="Homeodomain-like"/>
    <property type="match status" value="2"/>
</dbReference>
<dbReference type="GO" id="GO:0043565">
    <property type="term" value="F:sequence-specific DNA binding"/>
    <property type="evidence" value="ECO:0007669"/>
    <property type="project" value="InterPro"/>
</dbReference>
<dbReference type="Pfam" id="PF12833">
    <property type="entry name" value="HTH_18"/>
    <property type="match status" value="1"/>
</dbReference>
<proteinExistence type="predicted"/>
<keyword evidence="3" id="KW-0010">Activator</keyword>
<organism evidence="6 7">
    <name type="scientific">Puniceicoccus vermicola</name>
    <dbReference type="NCBI Taxonomy" id="388746"/>
    <lineage>
        <taxon>Bacteria</taxon>
        <taxon>Pseudomonadati</taxon>
        <taxon>Verrucomicrobiota</taxon>
        <taxon>Opitutia</taxon>
        <taxon>Puniceicoccales</taxon>
        <taxon>Puniceicoccaceae</taxon>
        <taxon>Puniceicoccus</taxon>
    </lineage>
</organism>
<evidence type="ECO:0000313" key="6">
    <source>
        <dbReference type="EMBL" id="MBC2603451.1"/>
    </source>
</evidence>
<evidence type="ECO:0000259" key="5">
    <source>
        <dbReference type="PROSITE" id="PS01124"/>
    </source>
</evidence>
<dbReference type="AlphaFoldDB" id="A0A7X1B0M5"/>
<accession>A0A7X1B0M5</accession>
<dbReference type="InterPro" id="IPR020449">
    <property type="entry name" value="Tscrpt_reg_AraC-type_HTH"/>
</dbReference>
<dbReference type="PROSITE" id="PS01124">
    <property type="entry name" value="HTH_ARAC_FAMILY_2"/>
    <property type="match status" value="1"/>
</dbReference>
<feature type="domain" description="HTH araC/xylS-type" evidence="5">
    <location>
        <begin position="195"/>
        <end position="296"/>
    </location>
</feature>
<dbReference type="PANTHER" id="PTHR46796">
    <property type="entry name" value="HTH-TYPE TRANSCRIPTIONAL ACTIVATOR RHAS-RELATED"/>
    <property type="match status" value="1"/>
</dbReference>
<evidence type="ECO:0000256" key="4">
    <source>
        <dbReference type="ARBA" id="ARBA00023163"/>
    </source>
</evidence>
<protein>
    <submittedName>
        <fullName evidence="6">AraC family transcriptional regulator</fullName>
    </submittedName>
</protein>
<keyword evidence="1" id="KW-0805">Transcription regulation</keyword>
<dbReference type="PROSITE" id="PS00041">
    <property type="entry name" value="HTH_ARAC_FAMILY_1"/>
    <property type="match status" value="1"/>
</dbReference>
<dbReference type="SUPFAM" id="SSF51215">
    <property type="entry name" value="Regulatory protein AraC"/>
    <property type="match status" value="1"/>
</dbReference>
<keyword evidence="2" id="KW-0238">DNA-binding</keyword>
<evidence type="ECO:0000313" key="7">
    <source>
        <dbReference type="Proteomes" id="UP000525652"/>
    </source>
</evidence>
<keyword evidence="7" id="KW-1185">Reference proteome</keyword>
<dbReference type="InterPro" id="IPR050204">
    <property type="entry name" value="AraC_XylS_family_regulators"/>
</dbReference>
<dbReference type="InterPro" id="IPR018062">
    <property type="entry name" value="HTH_AraC-typ_CS"/>
</dbReference>
<reference evidence="6 7" key="1">
    <citation type="submission" date="2020-07" db="EMBL/GenBank/DDBJ databases">
        <authorList>
            <person name="Feng X."/>
        </authorList>
    </citation>
    <scope>NUCLEOTIDE SEQUENCE [LARGE SCALE GENOMIC DNA]</scope>
    <source>
        <strain evidence="6 7">JCM14086</strain>
    </source>
</reference>
<dbReference type="Gene3D" id="1.10.10.60">
    <property type="entry name" value="Homeodomain-like"/>
    <property type="match status" value="2"/>
</dbReference>
<sequence length="304" mass="35129">MDRSWLNKICPVPSPAPPDFTRKSLCGCEEHSRGWVEARRVIYDHELILIESGEFDLECEDRLVKLEALQFFIVPPGVWHSTSCRLPGRRHFLHFDWEWVRVREGSPVMTFFPAHPQTDFLRRAPERIPSGWIEGKIEEPERVFALLDRLRGMLDSRQSHEMIAARGVLLELLLRLLDENPRVQQRVRHSEELAYRMRACLDRMVSTPSGEQAVCAALEALGFSYAHLSRVFRQQYGVTPVGYLHSMRIERAKQLLKQTDLKVFAVASSVGYADSVYFSRLFKRHTGISPARFRSTRASILPEV</sequence>
<evidence type="ECO:0000256" key="2">
    <source>
        <dbReference type="ARBA" id="ARBA00023125"/>
    </source>
</evidence>
<dbReference type="EMBL" id="JACHVA010000126">
    <property type="protein sequence ID" value="MBC2603451.1"/>
    <property type="molecule type" value="Genomic_DNA"/>
</dbReference>
<keyword evidence="4" id="KW-0804">Transcription</keyword>
<evidence type="ECO:0000256" key="3">
    <source>
        <dbReference type="ARBA" id="ARBA00023159"/>
    </source>
</evidence>
<dbReference type="RefSeq" id="WP_185694077.1">
    <property type="nucleotide sequence ID" value="NZ_JACHVA010000126.1"/>
</dbReference>
<dbReference type="Pfam" id="PF02311">
    <property type="entry name" value="AraC_binding"/>
    <property type="match status" value="1"/>
</dbReference>
<dbReference type="SMART" id="SM00342">
    <property type="entry name" value="HTH_ARAC"/>
    <property type="match status" value="1"/>
</dbReference>
<dbReference type="Proteomes" id="UP000525652">
    <property type="component" value="Unassembled WGS sequence"/>
</dbReference>
<evidence type="ECO:0000256" key="1">
    <source>
        <dbReference type="ARBA" id="ARBA00023015"/>
    </source>
</evidence>
<dbReference type="GO" id="GO:0003700">
    <property type="term" value="F:DNA-binding transcription factor activity"/>
    <property type="evidence" value="ECO:0007669"/>
    <property type="project" value="InterPro"/>
</dbReference>
<name>A0A7X1B0M5_9BACT</name>
<dbReference type="InterPro" id="IPR037923">
    <property type="entry name" value="HTH-like"/>
</dbReference>
<dbReference type="PRINTS" id="PR00032">
    <property type="entry name" value="HTHARAC"/>
</dbReference>
<dbReference type="InterPro" id="IPR014710">
    <property type="entry name" value="RmlC-like_jellyroll"/>
</dbReference>